<organism evidence="1 2">
    <name type="scientific">Halobacillus salinus</name>
    <dbReference type="NCBI Taxonomy" id="192814"/>
    <lineage>
        <taxon>Bacteria</taxon>
        <taxon>Bacillati</taxon>
        <taxon>Bacillota</taxon>
        <taxon>Bacilli</taxon>
        <taxon>Bacillales</taxon>
        <taxon>Bacillaceae</taxon>
        <taxon>Halobacillus</taxon>
    </lineage>
</organism>
<proteinExistence type="predicted"/>
<evidence type="ECO:0000313" key="1">
    <source>
        <dbReference type="EMBL" id="TGB02433.1"/>
    </source>
</evidence>
<reference evidence="1 2" key="1">
    <citation type="journal article" date="2003" name="Int. J. Syst. Evol. Microbiol.">
        <title>Halobacillus salinus sp. nov., isolated from a salt lake on the coast of the East Sea in Korea.</title>
        <authorList>
            <person name="Yoon J.H."/>
            <person name="Kang K.H."/>
            <person name="Park Y.H."/>
        </authorList>
    </citation>
    <scope>NUCLEOTIDE SEQUENCE [LARGE SCALE GENOMIC DNA]</scope>
    <source>
        <strain evidence="1 2">HSL-3</strain>
    </source>
</reference>
<dbReference type="Proteomes" id="UP000297982">
    <property type="component" value="Unassembled WGS sequence"/>
</dbReference>
<protein>
    <submittedName>
        <fullName evidence="1">Uncharacterized protein</fullName>
    </submittedName>
</protein>
<accession>A0A4Z0H074</accession>
<comment type="caution">
    <text evidence="1">The sequence shown here is derived from an EMBL/GenBank/DDBJ whole genome shotgun (WGS) entry which is preliminary data.</text>
</comment>
<dbReference type="RefSeq" id="WP_206663492.1">
    <property type="nucleotide sequence ID" value="NZ_SRJC01000003.1"/>
</dbReference>
<gene>
    <name evidence="1" type="ORF">E4663_13930</name>
</gene>
<keyword evidence="2" id="KW-1185">Reference proteome</keyword>
<dbReference type="EMBL" id="SRJC01000003">
    <property type="protein sequence ID" value="TGB02433.1"/>
    <property type="molecule type" value="Genomic_DNA"/>
</dbReference>
<evidence type="ECO:0000313" key="2">
    <source>
        <dbReference type="Proteomes" id="UP000297982"/>
    </source>
</evidence>
<name>A0A4Z0H074_9BACI</name>
<dbReference type="AlphaFoldDB" id="A0A4Z0H074"/>
<sequence length="138" mass="16509">MKLSGYDSPVERVVRQDLVLSELCMEKEWKVYRRFSDIGFLGDPIRRAELIEMRNLVESPTCPVDLMVMYSVFAVRGDSKMNEDLFLENVKGIGEIYFHKQKLWMDYDRLRFFLRGPQFVRMPLKKEKPVRLIKRERA</sequence>